<sequence>MFVSPMLLEYAADNKPFNDDKYITELKWDGIRLVPRNINRPRLYTRHENEITANFPELIESMPIPSGTILDSELVVPNAEGKADFAATMERFQSSKSKHKVTIVAFDIIKYKNRDMTYLPLTERKKYLEDSFVDNDYFVKSRYLTGKGIEYFNAVKQQGLEGIVLKRADSKYIIGKKSKYWQKVIAYEMGEFYLAGFRKDKFGWLLSDGNGIVGTMEYGPNSEERKAGYLMMKKYKTEETKDYVYTQPLMRCLVKHRGFTKNGMLRLPVFERFLI</sequence>
<name>A0ABX8H7V1_9BACL</name>
<evidence type="ECO:0000259" key="3">
    <source>
        <dbReference type="PROSITE" id="PS50160"/>
    </source>
</evidence>
<keyword evidence="2 4" id="KW-0436">Ligase</keyword>
<dbReference type="InterPro" id="IPR012310">
    <property type="entry name" value="DNA_ligase_ATP-dep_cent"/>
</dbReference>
<evidence type="ECO:0000313" key="4">
    <source>
        <dbReference type="EMBL" id="QWU14261.1"/>
    </source>
</evidence>
<dbReference type="Proteomes" id="UP000683429">
    <property type="component" value="Chromosome"/>
</dbReference>
<evidence type="ECO:0000313" key="5">
    <source>
        <dbReference type="Proteomes" id="UP000683429"/>
    </source>
</evidence>
<dbReference type="SUPFAM" id="SSF56091">
    <property type="entry name" value="DNA ligase/mRNA capping enzyme, catalytic domain"/>
    <property type="match status" value="1"/>
</dbReference>
<dbReference type="InterPro" id="IPR050191">
    <property type="entry name" value="ATP-dep_DNA_ligase"/>
</dbReference>
<dbReference type="PANTHER" id="PTHR45674">
    <property type="entry name" value="DNA LIGASE 1/3 FAMILY MEMBER"/>
    <property type="match status" value="1"/>
</dbReference>
<evidence type="ECO:0000256" key="2">
    <source>
        <dbReference type="ARBA" id="ARBA00022598"/>
    </source>
</evidence>
<proteinExistence type="inferred from homology"/>
<dbReference type="EMBL" id="CP076607">
    <property type="protein sequence ID" value="QWU14261.1"/>
    <property type="molecule type" value="Genomic_DNA"/>
</dbReference>
<protein>
    <submittedName>
        <fullName evidence="4">DNA ligase</fullName>
    </submittedName>
</protein>
<dbReference type="GO" id="GO:0016874">
    <property type="term" value="F:ligase activity"/>
    <property type="evidence" value="ECO:0007669"/>
    <property type="project" value="UniProtKB-KW"/>
</dbReference>
<dbReference type="PROSITE" id="PS50160">
    <property type="entry name" value="DNA_LIGASE_A3"/>
    <property type="match status" value="1"/>
</dbReference>
<accession>A0ABX8H7V1</accession>
<feature type="domain" description="ATP-dependent DNA ligase family profile" evidence="3">
    <location>
        <begin position="94"/>
        <end position="236"/>
    </location>
</feature>
<reference evidence="4 5" key="1">
    <citation type="submission" date="2021-06" db="EMBL/GenBank/DDBJ databases">
        <title>Whole genome sequence of Paenibacillus sophorae DSM23020 for comparative genomics.</title>
        <authorList>
            <person name="Kim M.-J."/>
            <person name="Lee G."/>
            <person name="Shin J.-H."/>
        </authorList>
    </citation>
    <scope>NUCLEOTIDE SEQUENCE [LARGE SCALE GENOMIC DNA]</scope>
    <source>
        <strain evidence="4 5">DSM 23020</strain>
    </source>
</reference>
<organism evidence="4 5">
    <name type="scientific">Paenibacillus sophorae</name>
    <dbReference type="NCBI Taxonomy" id="1333845"/>
    <lineage>
        <taxon>Bacteria</taxon>
        <taxon>Bacillati</taxon>
        <taxon>Bacillota</taxon>
        <taxon>Bacilli</taxon>
        <taxon>Bacillales</taxon>
        <taxon>Paenibacillaceae</taxon>
        <taxon>Paenibacillus</taxon>
    </lineage>
</organism>
<dbReference type="Pfam" id="PF01068">
    <property type="entry name" value="DNA_ligase_A_M"/>
    <property type="match status" value="1"/>
</dbReference>
<dbReference type="Gene3D" id="3.30.470.30">
    <property type="entry name" value="DNA ligase/mRNA capping enzyme"/>
    <property type="match status" value="1"/>
</dbReference>
<dbReference type="Gene3D" id="3.30.1490.70">
    <property type="match status" value="1"/>
</dbReference>
<keyword evidence="5" id="KW-1185">Reference proteome</keyword>
<gene>
    <name evidence="4" type="ORF">KP014_20345</name>
</gene>
<evidence type="ECO:0000256" key="1">
    <source>
        <dbReference type="ARBA" id="ARBA00007572"/>
    </source>
</evidence>
<comment type="similarity">
    <text evidence="1">Belongs to the ATP-dependent DNA ligase family.</text>
</comment>
<dbReference type="RefSeq" id="WP_036588119.1">
    <property type="nucleotide sequence ID" value="NZ_CP076607.1"/>
</dbReference>
<dbReference type="PANTHER" id="PTHR45674:SF4">
    <property type="entry name" value="DNA LIGASE 1"/>
    <property type="match status" value="1"/>
</dbReference>